<feature type="domain" description="WLM" evidence="2">
    <location>
        <begin position="142"/>
        <end position="222"/>
    </location>
</feature>
<dbReference type="Pfam" id="PF08325">
    <property type="entry name" value="WLM"/>
    <property type="match status" value="1"/>
</dbReference>
<accession>A0ABR2LZV7</accession>
<evidence type="ECO:0000313" key="3">
    <source>
        <dbReference type="EMBL" id="KAK8955771.1"/>
    </source>
</evidence>
<evidence type="ECO:0000313" key="4">
    <source>
        <dbReference type="Proteomes" id="UP001412067"/>
    </source>
</evidence>
<reference evidence="3 4" key="1">
    <citation type="journal article" date="2022" name="Nat. Plants">
        <title>Genomes of leafy and leafless Platanthera orchids illuminate the evolution of mycoheterotrophy.</title>
        <authorList>
            <person name="Li M.H."/>
            <person name="Liu K.W."/>
            <person name="Li Z."/>
            <person name="Lu H.C."/>
            <person name="Ye Q.L."/>
            <person name="Zhang D."/>
            <person name="Wang J.Y."/>
            <person name="Li Y.F."/>
            <person name="Zhong Z.M."/>
            <person name="Liu X."/>
            <person name="Yu X."/>
            <person name="Liu D.K."/>
            <person name="Tu X.D."/>
            <person name="Liu B."/>
            <person name="Hao Y."/>
            <person name="Liao X.Y."/>
            <person name="Jiang Y.T."/>
            <person name="Sun W.H."/>
            <person name="Chen J."/>
            <person name="Chen Y.Q."/>
            <person name="Ai Y."/>
            <person name="Zhai J.W."/>
            <person name="Wu S.S."/>
            <person name="Zhou Z."/>
            <person name="Hsiao Y.Y."/>
            <person name="Wu W.L."/>
            <person name="Chen Y.Y."/>
            <person name="Lin Y.F."/>
            <person name="Hsu J.L."/>
            <person name="Li C.Y."/>
            <person name="Wang Z.W."/>
            <person name="Zhao X."/>
            <person name="Zhong W.Y."/>
            <person name="Ma X.K."/>
            <person name="Ma L."/>
            <person name="Huang J."/>
            <person name="Chen G.Z."/>
            <person name="Huang M.Z."/>
            <person name="Huang L."/>
            <person name="Peng D.H."/>
            <person name="Luo Y.B."/>
            <person name="Zou S.Q."/>
            <person name="Chen S.P."/>
            <person name="Lan S."/>
            <person name="Tsai W.C."/>
            <person name="Van de Peer Y."/>
            <person name="Liu Z.J."/>
        </authorList>
    </citation>
    <scope>NUCLEOTIDE SEQUENCE [LARGE SCALE GENOMIC DNA]</scope>
    <source>
        <strain evidence="3">Lor288</strain>
    </source>
</reference>
<name>A0ABR2LZV7_9ASPA</name>
<dbReference type="PANTHER" id="PTHR47796:SF1">
    <property type="entry name" value="OS08G0500800 PROTEIN"/>
    <property type="match status" value="1"/>
</dbReference>
<feature type="region of interest" description="Disordered" evidence="1">
    <location>
        <begin position="1"/>
        <end position="24"/>
    </location>
</feature>
<organism evidence="3 4">
    <name type="scientific">Platanthera guangdongensis</name>
    <dbReference type="NCBI Taxonomy" id="2320717"/>
    <lineage>
        <taxon>Eukaryota</taxon>
        <taxon>Viridiplantae</taxon>
        <taxon>Streptophyta</taxon>
        <taxon>Embryophyta</taxon>
        <taxon>Tracheophyta</taxon>
        <taxon>Spermatophyta</taxon>
        <taxon>Magnoliopsida</taxon>
        <taxon>Liliopsida</taxon>
        <taxon>Asparagales</taxon>
        <taxon>Orchidaceae</taxon>
        <taxon>Orchidoideae</taxon>
        <taxon>Orchideae</taxon>
        <taxon>Orchidinae</taxon>
        <taxon>Platanthera</taxon>
    </lineage>
</organism>
<evidence type="ECO:0000256" key="1">
    <source>
        <dbReference type="SAM" id="MobiDB-lite"/>
    </source>
</evidence>
<gene>
    <name evidence="3" type="ORF">KSP40_PGU001307</name>
</gene>
<keyword evidence="4" id="KW-1185">Reference proteome</keyword>
<dbReference type="InterPro" id="IPR013536">
    <property type="entry name" value="WLM_dom"/>
</dbReference>
<feature type="compositionally biased region" description="Basic and acidic residues" evidence="1">
    <location>
        <begin position="1"/>
        <end position="12"/>
    </location>
</feature>
<proteinExistence type="predicted"/>
<sequence>MDGAVDREHEVETGTQKPAALRRAERQIGPTLIVKRGRGSTLIGKPIRMMGVFDDEINDVSQSNMHPDLRIAGFDEEDKRLRQLSSYRTHTSLKLPQGPYIFCDFRTLDLPGIKLNPPSLKALRIMHILACDPGIIAVMNKAHMVYSEHDVKFLSLEKQLNEEAADLDWTKSRSHSLTSRNVSNRYEDVVGHLLDDAPDDTGHKLGGGSNLFATARASSVAAAFDRYSSSLTSNSLEFHAPNEPTHVAAGNECLGDGHDAAGLKYVQDKNDVEPDLDDVDNVPDRLMEFPVALETNDSVNTPTQISDFAKIKSVPDNDDVNKVDSNIGLAKAKIESGFCLSDSDNMELQRIEEPVAAIVARLRECVAYLKSELTTHTSTSVLQTLSKIIRFDIDAGHSSFKFSAGSASYPPHMHGAVSHLPASL</sequence>
<comment type="caution">
    <text evidence="3">The sequence shown here is derived from an EMBL/GenBank/DDBJ whole genome shotgun (WGS) entry which is preliminary data.</text>
</comment>
<protein>
    <recommendedName>
        <fullName evidence="2">WLM domain-containing protein</fullName>
    </recommendedName>
</protein>
<evidence type="ECO:0000259" key="2">
    <source>
        <dbReference type="Pfam" id="PF08325"/>
    </source>
</evidence>
<dbReference type="PANTHER" id="PTHR47796">
    <property type="entry name" value="ZINC METALLOPROTEINASE-LIKE PROTEIN"/>
    <property type="match status" value="1"/>
</dbReference>
<dbReference type="EMBL" id="JBBWWR010000013">
    <property type="protein sequence ID" value="KAK8955771.1"/>
    <property type="molecule type" value="Genomic_DNA"/>
</dbReference>
<dbReference type="Proteomes" id="UP001412067">
    <property type="component" value="Unassembled WGS sequence"/>
</dbReference>